<protein>
    <submittedName>
        <fullName evidence="2">Uncharacterized protein</fullName>
    </submittedName>
</protein>
<accession>B0C4D7</accession>
<gene>
    <name evidence="2" type="ordered locus">AM1_3691</name>
</gene>
<dbReference type="OrthoDB" id="245699at2"/>
<dbReference type="HOGENOM" id="CLU_224650_0_0_3"/>
<feature type="compositionally biased region" description="Polar residues" evidence="1">
    <location>
        <begin position="172"/>
        <end position="181"/>
    </location>
</feature>
<reference evidence="2 3" key="1">
    <citation type="journal article" date="2008" name="Proc. Natl. Acad. Sci. U.S.A.">
        <title>Niche adaptation and genome expansion in the chlorophyll d-producing cyanobacterium Acaryochloris marina.</title>
        <authorList>
            <person name="Swingley W.D."/>
            <person name="Chen M."/>
            <person name="Cheung P.C."/>
            <person name="Conrad A.L."/>
            <person name="Dejesa L.C."/>
            <person name="Hao J."/>
            <person name="Honchak B.M."/>
            <person name="Karbach L.E."/>
            <person name="Kurdoglu A."/>
            <person name="Lahiri S."/>
            <person name="Mastrian S.D."/>
            <person name="Miyashita H."/>
            <person name="Page L."/>
            <person name="Ramakrishna P."/>
            <person name="Satoh S."/>
            <person name="Sattley W.M."/>
            <person name="Shimada Y."/>
            <person name="Taylor H.L."/>
            <person name="Tomo T."/>
            <person name="Tsuchiya T."/>
            <person name="Wang Z.T."/>
            <person name="Raymond J."/>
            <person name="Mimuro M."/>
            <person name="Blankenship R.E."/>
            <person name="Touchman J.W."/>
        </authorList>
    </citation>
    <scope>NUCLEOTIDE SEQUENCE [LARGE SCALE GENOMIC DNA]</scope>
    <source>
        <strain evidence="3">MBIC 11017</strain>
    </source>
</reference>
<dbReference type="SMART" id="SM00710">
    <property type="entry name" value="PbH1"/>
    <property type="match status" value="29"/>
</dbReference>
<dbReference type="Gene3D" id="2.160.20.10">
    <property type="entry name" value="Single-stranded right-handed beta-helix, Pectin lyase-like"/>
    <property type="match status" value="1"/>
</dbReference>
<dbReference type="SUPFAM" id="SSF51126">
    <property type="entry name" value="Pectin lyase-like"/>
    <property type="match status" value="3"/>
</dbReference>
<proteinExistence type="predicted"/>
<dbReference type="KEGG" id="amr:AM1_3691"/>
<dbReference type="RefSeq" id="WP_012164066.1">
    <property type="nucleotide sequence ID" value="NC_009925.1"/>
</dbReference>
<dbReference type="Gene3D" id="2.40.160.160">
    <property type="entry name" value="Inverse autotransporter, beta-domain"/>
    <property type="match status" value="1"/>
</dbReference>
<organism evidence="2 3">
    <name type="scientific">Acaryochloris marina (strain MBIC 11017)</name>
    <dbReference type="NCBI Taxonomy" id="329726"/>
    <lineage>
        <taxon>Bacteria</taxon>
        <taxon>Bacillati</taxon>
        <taxon>Cyanobacteriota</taxon>
        <taxon>Cyanophyceae</taxon>
        <taxon>Acaryochloridales</taxon>
        <taxon>Acaryochloridaceae</taxon>
        <taxon>Acaryochloris</taxon>
    </lineage>
</organism>
<dbReference type="Proteomes" id="UP000000268">
    <property type="component" value="Chromosome"/>
</dbReference>
<feature type="region of interest" description="Disordered" evidence="1">
    <location>
        <begin position="172"/>
        <end position="216"/>
    </location>
</feature>
<dbReference type="eggNOG" id="COG3210">
    <property type="taxonomic scope" value="Bacteria"/>
</dbReference>
<evidence type="ECO:0000256" key="1">
    <source>
        <dbReference type="SAM" id="MobiDB-lite"/>
    </source>
</evidence>
<dbReference type="InterPro" id="IPR012334">
    <property type="entry name" value="Pectin_lyas_fold"/>
</dbReference>
<dbReference type="InterPro" id="IPR038177">
    <property type="entry name" value="IAT_beta_sf"/>
</dbReference>
<dbReference type="STRING" id="329726.AM1_3691"/>
<dbReference type="InterPro" id="IPR006626">
    <property type="entry name" value="PbH1"/>
</dbReference>
<sequence length="3597" mass="361601">MAGWMSIDPKVRSHLGKSLALSLLIAGVWPMAALAEEISAALPQATEPLGNIGTDPAPLEAPPSAESEITAAYISPPSDFQLALDSADTVPEHSLSPLPQDESITQRPEASLTAPLESDQHPQPSPKDLTDQPVIDQLPPTIDTNPPFTASPPRTLAEAGWTTAPQVVAINKGTTPSNLPAATSHRLVQAEPNVPTDTKTGEKSDTSNDTNTEADTSTNLGIPYFVDTEFRGSTRRQFGGINLRLPFWQDDQSFAFADVHFEGGSNETFLGNLGLAYRRILNTSNENPWILGTHAFYDSKRSENGFQYHQGSLGAELVNKKFEFRVNGYLPGSNPNVVGQRTINGVLGIQPRANGLGTNIVQQTLTLEARERALAGFDFEAGHRHHFNDKVSLGLFGGYFFFDSRETLSIDGPMARTQLEVQDPLGMNGGLLQVGGRFRFDETRGSELEGFVRLGIPFGGPKRSQPLTLTQRLARRPIEREYEITTFAQDINRPISMAELQAAAAGQGSLSPLGPQIIASNSQVALNPATGLPINIFFIDGDGTAGSGTQSSPLTIAQASALTQANDILFFLNDAGAIDTQTGTGGTLSLKEGQQALGVGTTPNFVFTVPNLGSVTIFDAGQPQLVNGANNNVLTLANNNTIDGLAFNGQNTAPRGIAAVTGATNTTIRNSSLGNFTIAGIQITPSTNTTIDNVVFNNNATDAIVNAANTTLANVASTNATGPAIQILNATGTTTLTNVNISNSGGDGLQFANPSGTITATNVDITNAGDNSIDITGGDATFTFDDTSSITNATSSAFNVAGGTTTVTYNGTVTQNNPASAVNIADKTGGTTTFNGLVTANTSTAPGVNLTNNTGNTVAFNGGLDIDTTTGTGFNATNGGTVNVTATSGDESVTTTSGTALNLNNIAANITFDSVSSTGGTNGINLDTVTGSVGVSGTTTIANTTGDGFLATNSTGTYTFGPVTITNAGLDGLDLSGINDATTVFNLGALTINGFTGTGINLAGANVGVTAPTVAITNTGNVGTGIDLTNTTGNRVITLGDPANINGDTPSSIAGVSVGVQLNNANANFIFGDGELTVDAPSTIAATTPIDASAVGTNGTYNFRDVAFAGSPGLGFTFPELFFVDQNTNGSGATITDPGSITAAEASPTADIFILVNTSGTDVIDAINAGGSFDLTANQQILSFRNGSTINVPFAGPGNVLLNASTGSITDTTGNGVPTLTTTGAGTPATVAFANNNTINGVVLDNGSNGPAVSGTGLAGTATIQQSTLPTVDFNGGTVNVNITGSTLNNGNPLATVNVSGGHTGALTVDAATTINATNGNGLQFDNADGTYTFNSPITLNGGDAGIDILNGSGGTFAFANTAITNPTGIAYNEDTSTATVTYTGTITQNNAVSAININNKTGGTTTFNGLVTANTGTATGVNLTSNAGSTVSFTGGLDIDTTTAIGFNVTGSTVNVGAMGSTGTYTVVTTDGLAVNIADSTVNTTFNSISATRSTSGSGITLSNLDGAFTVNGGTLSSPVGGNQNSFSIIQNDVTTTRNLTVAIDGISIIHDATASIGGLDFGVFAETRDDDQLVLSIANSIFKTEDQGVVIQGITEGLIVTDFSNNTLQGDSTAFNPAFMANGFRFDGVVFDADPNTAGLQEVQGGTLTLGSPTERTSFGFTAATLDTGRSSRGTIRFDQFNANVTNAAILTNASSADLTIRILDGNVDAGQIDLNQVNSEITLSSLNLNGDGFDSGFVANQVTGSFTVTGATSITAPEISQEIGAQFFSPNPSAGTTQGINISNSSANFAFNSISIAPSTITPATGNVLTNGGPTVGIQLTGNTGTFTATGTTTINTTVEDGILISNNPGNVTFGTTNISNPGAPIVPTPLFTPRVIDAAGIDIEGVNNGAIAFGNTSITNFGDDTGVDFAGSDPVGGVRFTSLNIAGTGTAGSVGIDLSSTLGNRLIQVGDSMNPGTDTPSSIANVEIGVELSSSQAVGTTANVNFIFGDGEDTVDQASTISVTAGGFTVQAVGLDPASGTYNFNDVTFTGNPNFPGGAGVAGQLFFVSDTGTGNGSSPTQAASVAAAQTQANLATVNTFVFINNGTTYNFDTLLAAAGNSFTLGTGDAIDGFGNGQTFGFQQPANVLGTFPSTNITDPTGNGAAVLSTSAGNNVITLANNNTIQNVIFDGSSTATRAIAGLTGANNTTIQNTTIQNFTTGIEITPSTNTTLNNVTFSGNNTDVIVNAADTMLSNITSTGTTGTSLQITNATGTTTLQNVSLAGGVVFTNAAGTINIDNLDITNATGIGVDISGGNATFDFDTASSITNPTSTAFNLNGGTASITYSGSIAQANNASTVNVTGGHSTGTVTFQTGMLSATNGNGLQFNNADGTYNFNGTTTLNGSDAGIDILNGSAGTFTFANTTITSPTGISLNVDGGAANINYNGTSSIAQANNVSAVNVQSGHTGTITFANTTNINATNGNGLQFNNADGTYNFNGTTTLNGGDAGIDILNGSAGTFTFSANTSITSPSGTAFNEDTSTASVTYAGTITQNNAASAVNINNKTGNTTAFNGLVTANTSTAPGINLTNNTGSTINFNGGLNIDTTTGTGLNATTGGTVGVAATAGDESVTTTSGQAINLNGIASNITVDTVSSTAGASGISLNTLTGSFAVTGTTTVNSPTGNAIALTSNSGTLTFGTVNIDLGTTASTSGIRYVGTNAATTFGTTTITDVGAAANQVGINFNGATLSGTAAYNSVAISGPDTSTNSIGVDLTALAGNQTVNLGTQTTPATGPSSSITDLHRGVVIDNTAAVQFTFGDGESASDTGSSINVNAQAGAFTVDAGNGTLAASSFDFEDVTFGAGDAANFPAGAASATFVSQNGGTLTAGSFGLSQSISTISVAAADLLAGTETFAFIGNIDVTAQGATGFTLATGQSITGFANTNSVSFGSIKPANILGTFSTVGGTITANSAVITNSTAGSDVLTLGGNNTIEHNTFEYSTGTANIFDIDNATAGFSNGTGITIQNNVIQNVSANATVFNVANLTTNVTAQNNTINVAGALLNANGGTGNITITRGTGTAFSARNVNVANKTGGTVAITGPLTLNSGTVNAVNLTSNTGATINFAGSNLDIDTTTGIGFNATNGGTVNVTGTANTINSGATTALNIANTTIGTSGVTFQSISANGGTNGINLNNVGSGGFNVTGDGATLGSGGLIDNSTGAGIRLSNAQNISLSFIDVTDGGDDGIFGDNVNGFTLTSGRILRNGNANGESGIQFGDTTTPLNGVTGAVSITNSLIDSSQSFGIDIRNSSGTLSSLTLTGNTISNNTQDSAFVYEGTGTSVLTTANIANNTIQNIPASAFIINVTDQGTADVVLDGNTITGTNTFGQITSNLNAVVNFDIRNHGTAGNPVLFSNAASDGINVLLGSQSTTSGRLQGNIDNNFISLTDTNNFGEPIEAIAQGNGTLTITITDNTLVNDGFNEVVRLFARDGDNTFNATITGNTLTQSNIFGLPGIFFQSGASGSTTDDINACADIGGAGALANTITTEAGVIDIRLRLRSSTDSFVLPGFTGLGTSATDVETYLTGRNNGVADNTTIDAGLTFSGGVSCPTPP</sequence>
<feature type="region of interest" description="Disordered" evidence="1">
    <location>
        <begin position="89"/>
        <end position="153"/>
    </location>
</feature>
<dbReference type="InterPro" id="IPR011050">
    <property type="entry name" value="Pectin_lyase_fold/virulence"/>
</dbReference>
<evidence type="ECO:0000313" key="2">
    <source>
        <dbReference type="EMBL" id="ABW28681.1"/>
    </source>
</evidence>
<name>B0C4D7_ACAM1</name>
<feature type="compositionally biased region" description="Polar residues" evidence="1">
    <location>
        <begin position="207"/>
        <end position="216"/>
    </location>
</feature>
<evidence type="ECO:0000313" key="3">
    <source>
        <dbReference type="Proteomes" id="UP000000268"/>
    </source>
</evidence>
<dbReference type="EMBL" id="CP000828">
    <property type="protein sequence ID" value="ABW28681.1"/>
    <property type="molecule type" value="Genomic_DNA"/>
</dbReference>
<keyword evidence="3" id="KW-1185">Reference proteome</keyword>